<evidence type="ECO:0000313" key="7">
    <source>
        <dbReference type="EMBL" id="TXL72962.1"/>
    </source>
</evidence>
<keyword evidence="1" id="KW-0805">Transcription regulation</keyword>
<keyword evidence="2 4" id="KW-0238">DNA-binding</keyword>
<dbReference type="GO" id="GO:0000976">
    <property type="term" value="F:transcription cis-regulatory region binding"/>
    <property type="evidence" value="ECO:0007669"/>
    <property type="project" value="TreeGrafter"/>
</dbReference>
<evidence type="ECO:0000256" key="1">
    <source>
        <dbReference type="ARBA" id="ARBA00023015"/>
    </source>
</evidence>
<evidence type="ECO:0000313" key="8">
    <source>
        <dbReference type="Proteomes" id="UP000321638"/>
    </source>
</evidence>
<name>A0A5C8PGK5_9HYPH</name>
<gene>
    <name evidence="7" type="ORF">FHP25_23570</name>
</gene>
<dbReference type="AlphaFoldDB" id="A0A5C8PGK5"/>
<dbReference type="SUPFAM" id="SSF48498">
    <property type="entry name" value="Tetracyclin repressor-like, C-terminal domain"/>
    <property type="match status" value="1"/>
</dbReference>
<comment type="caution">
    <text evidence="7">The sequence shown here is derived from an EMBL/GenBank/DDBJ whole genome shotgun (WGS) entry which is preliminary data.</text>
</comment>
<dbReference type="Pfam" id="PF00440">
    <property type="entry name" value="TetR_N"/>
    <property type="match status" value="1"/>
</dbReference>
<dbReference type="InterPro" id="IPR001647">
    <property type="entry name" value="HTH_TetR"/>
</dbReference>
<proteinExistence type="predicted"/>
<feature type="region of interest" description="Disordered" evidence="5">
    <location>
        <begin position="28"/>
        <end position="52"/>
    </location>
</feature>
<dbReference type="OrthoDB" id="7056813at2"/>
<dbReference type="Gene3D" id="1.10.357.10">
    <property type="entry name" value="Tetracycline Repressor, domain 2"/>
    <property type="match status" value="1"/>
</dbReference>
<dbReference type="InterPro" id="IPR025996">
    <property type="entry name" value="MT1864/Rv1816-like_C"/>
</dbReference>
<dbReference type="PANTHER" id="PTHR30055">
    <property type="entry name" value="HTH-TYPE TRANSCRIPTIONAL REGULATOR RUTR"/>
    <property type="match status" value="1"/>
</dbReference>
<dbReference type="InterPro" id="IPR050109">
    <property type="entry name" value="HTH-type_TetR-like_transc_reg"/>
</dbReference>
<dbReference type="EMBL" id="VDUZ01000029">
    <property type="protein sequence ID" value="TXL72962.1"/>
    <property type="molecule type" value="Genomic_DNA"/>
</dbReference>
<dbReference type="InterPro" id="IPR009057">
    <property type="entry name" value="Homeodomain-like_sf"/>
</dbReference>
<evidence type="ECO:0000256" key="4">
    <source>
        <dbReference type="PROSITE-ProRule" id="PRU00335"/>
    </source>
</evidence>
<dbReference type="SUPFAM" id="SSF46689">
    <property type="entry name" value="Homeodomain-like"/>
    <property type="match status" value="1"/>
</dbReference>
<dbReference type="PROSITE" id="PS01081">
    <property type="entry name" value="HTH_TETR_1"/>
    <property type="match status" value="1"/>
</dbReference>
<reference evidence="7 8" key="1">
    <citation type="submission" date="2019-06" db="EMBL/GenBank/DDBJ databases">
        <title>New taxonomy in bacterial strain CC-CFT640, isolated from vineyard.</title>
        <authorList>
            <person name="Lin S.-Y."/>
            <person name="Tsai C.-F."/>
            <person name="Young C.-C."/>
        </authorList>
    </citation>
    <scope>NUCLEOTIDE SEQUENCE [LARGE SCALE GENOMIC DNA]</scope>
    <source>
        <strain evidence="7 8">CC-CFT640</strain>
    </source>
</reference>
<evidence type="ECO:0000256" key="2">
    <source>
        <dbReference type="ARBA" id="ARBA00023125"/>
    </source>
</evidence>
<dbReference type="InterPro" id="IPR036271">
    <property type="entry name" value="Tet_transcr_reg_TetR-rel_C_sf"/>
</dbReference>
<dbReference type="PANTHER" id="PTHR30055:SF234">
    <property type="entry name" value="HTH-TYPE TRANSCRIPTIONAL REGULATOR BETI"/>
    <property type="match status" value="1"/>
</dbReference>
<dbReference type="Pfam" id="PF13305">
    <property type="entry name" value="TetR_C_33"/>
    <property type="match status" value="1"/>
</dbReference>
<dbReference type="InterPro" id="IPR023772">
    <property type="entry name" value="DNA-bd_HTH_TetR-type_CS"/>
</dbReference>
<sequence length="252" mass="28149">MTRRLEFDMNSVNLAVITYKRARGRQGDEMGFSSKAAATKTPSRKARGEGHTRRDEILAAAKALFLEEGVRATTIRRIAERVGVSAPALYLYFKDKDSILIELCDRIFARLLARLEEIEREPLPAGQRLRRMGEAYIRFGLEHPDEYRITFLEATAPEPVRFTGHRTDTSDLSRPGAKGALVFSKIVQVYEAVAKEGTRLPYPPVTCAELSFLACHGLVAALIAEPDFPWSDRETLIRGMVEASVRGVVPTL</sequence>
<dbReference type="PRINTS" id="PR00455">
    <property type="entry name" value="HTHTETR"/>
</dbReference>
<keyword evidence="8" id="KW-1185">Reference proteome</keyword>
<accession>A0A5C8PGK5</accession>
<feature type="domain" description="HTH tetR-type" evidence="6">
    <location>
        <begin position="51"/>
        <end position="111"/>
    </location>
</feature>
<evidence type="ECO:0000256" key="3">
    <source>
        <dbReference type="ARBA" id="ARBA00023163"/>
    </source>
</evidence>
<protein>
    <submittedName>
        <fullName evidence="7">TetR/AcrR family transcriptional regulator</fullName>
    </submittedName>
</protein>
<evidence type="ECO:0000256" key="5">
    <source>
        <dbReference type="SAM" id="MobiDB-lite"/>
    </source>
</evidence>
<feature type="DNA-binding region" description="H-T-H motif" evidence="4">
    <location>
        <begin position="74"/>
        <end position="93"/>
    </location>
</feature>
<evidence type="ECO:0000259" key="6">
    <source>
        <dbReference type="PROSITE" id="PS50977"/>
    </source>
</evidence>
<dbReference type="GO" id="GO:0003700">
    <property type="term" value="F:DNA-binding transcription factor activity"/>
    <property type="evidence" value="ECO:0007669"/>
    <property type="project" value="TreeGrafter"/>
</dbReference>
<dbReference type="Proteomes" id="UP000321638">
    <property type="component" value="Unassembled WGS sequence"/>
</dbReference>
<dbReference type="PROSITE" id="PS50977">
    <property type="entry name" value="HTH_TETR_2"/>
    <property type="match status" value="1"/>
</dbReference>
<keyword evidence="3" id="KW-0804">Transcription</keyword>
<organism evidence="7 8">
    <name type="scientific">Vineibacter terrae</name>
    <dbReference type="NCBI Taxonomy" id="2586908"/>
    <lineage>
        <taxon>Bacteria</taxon>
        <taxon>Pseudomonadati</taxon>
        <taxon>Pseudomonadota</taxon>
        <taxon>Alphaproteobacteria</taxon>
        <taxon>Hyphomicrobiales</taxon>
        <taxon>Vineibacter</taxon>
    </lineage>
</organism>